<dbReference type="AlphaFoldDB" id="A0A7J7NLH4"/>
<name>A0A7J7NLH4_9MAGN</name>
<accession>A0A7J7NLH4</accession>
<feature type="region of interest" description="Disordered" evidence="1">
    <location>
        <begin position="132"/>
        <end position="151"/>
    </location>
</feature>
<evidence type="ECO:0000313" key="2">
    <source>
        <dbReference type="EMBL" id="KAF6168081.1"/>
    </source>
</evidence>
<reference evidence="2 3" key="1">
    <citation type="journal article" date="2020" name="IScience">
        <title>Genome Sequencing of the Endangered Kingdonia uniflora (Circaeasteraceae, Ranunculales) Reveals Potential Mechanisms of Evolutionary Specialization.</title>
        <authorList>
            <person name="Sun Y."/>
            <person name="Deng T."/>
            <person name="Zhang A."/>
            <person name="Moore M.J."/>
            <person name="Landis J.B."/>
            <person name="Lin N."/>
            <person name="Zhang H."/>
            <person name="Zhang X."/>
            <person name="Huang J."/>
            <person name="Zhang X."/>
            <person name="Sun H."/>
            <person name="Wang H."/>
        </authorList>
    </citation>
    <scope>NUCLEOTIDE SEQUENCE [LARGE SCALE GENOMIC DNA]</scope>
    <source>
        <strain evidence="2">TB1705</strain>
        <tissue evidence="2">Leaf</tissue>
    </source>
</reference>
<protein>
    <submittedName>
        <fullName evidence="2">Uncharacterized protein</fullName>
    </submittedName>
</protein>
<dbReference type="EMBL" id="JACGCM010000704">
    <property type="protein sequence ID" value="KAF6168081.1"/>
    <property type="molecule type" value="Genomic_DNA"/>
</dbReference>
<evidence type="ECO:0000256" key="1">
    <source>
        <dbReference type="SAM" id="MobiDB-lite"/>
    </source>
</evidence>
<organism evidence="2 3">
    <name type="scientific">Kingdonia uniflora</name>
    <dbReference type="NCBI Taxonomy" id="39325"/>
    <lineage>
        <taxon>Eukaryota</taxon>
        <taxon>Viridiplantae</taxon>
        <taxon>Streptophyta</taxon>
        <taxon>Embryophyta</taxon>
        <taxon>Tracheophyta</taxon>
        <taxon>Spermatophyta</taxon>
        <taxon>Magnoliopsida</taxon>
        <taxon>Ranunculales</taxon>
        <taxon>Circaeasteraceae</taxon>
        <taxon>Kingdonia</taxon>
    </lineage>
</organism>
<sequence length="260" mass="28116">MSACLPSFSYNVNLDPSSPSCSFIDANVGQFFTGNLNTRFPSDGSCMFPGSLLMGSELQGQGLDFQGDNGGVYSPQSVQQGLWAHSITVDNYQGRSSDTGTTLLSRFLDGVLDGKKGEELKDAPTHTNLVAKTSSAYSKEKNDEDQNDEGQIDDVVSGMFPSYVQLLKASVKHIIQAKKKKLVKKFEDILYSSNISFRIAAALNQSKLADQSAKCSEVMPQSVAEKLAYSISQNRGYSGLSVTASNGHLNFCSAKRQLYG</sequence>
<dbReference type="OrthoDB" id="153872at2759"/>
<evidence type="ECO:0000313" key="3">
    <source>
        <dbReference type="Proteomes" id="UP000541444"/>
    </source>
</evidence>
<comment type="caution">
    <text evidence="2">The sequence shown here is derived from an EMBL/GenBank/DDBJ whole genome shotgun (WGS) entry which is preliminary data.</text>
</comment>
<keyword evidence="3" id="KW-1185">Reference proteome</keyword>
<gene>
    <name evidence="2" type="ORF">GIB67_011466</name>
</gene>
<dbReference type="Proteomes" id="UP000541444">
    <property type="component" value="Unassembled WGS sequence"/>
</dbReference>
<proteinExistence type="predicted"/>